<dbReference type="Proteomes" id="UP000680348">
    <property type="component" value="Unassembled WGS sequence"/>
</dbReference>
<protein>
    <submittedName>
        <fullName evidence="2">Uncharacterized protein</fullName>
    </submittedName>
</protein>
<dbReference type="EMBL" id="JAGWCR010000006">
    <property type="protein sequence ID" value="MBS3649672.1"/>
    <property type="molecule type" value="Genomic_DNA"/>
</dbReference>
<evidence type="ECO:0000313" key="2">
    <source>
        <dbReference type="EMBL" id="MBS3649672.1"/>
    </source>
</evidence>
<dbReference type="AlphaFoldDB" id="A0A942DYV6"/>
<reference evidence="2" key="1">
    <citation type="submission" date="2021-04" db="EMBL/GenBank/DDBJ databases">
        <title>Pseudaminobacter soli sp. nov., isolated from paddy soil contaminated by heavy metals.</title>
        <authorList>
            <person name="Zhang K."/>
        </authorList>
    </citation>
    <scope>NUCLEOTIDE SEQUENCE</scope>
    <source>
        <strain evidence="2">19-2017</strain>
    </source>
</reference>
<comment type="caution">
    <text evidence="2">The sequence shown here is derived from an EMBL/GenBank/DDBJ whole genome shotgun (WGS) entry which is preliminary data.</text>
</comment>
<evidence type="ECO:0000256" key="1">
    <source>
        <dbReference type="SAM" id="MobiDB-lite"/>
    </source>
</evidence>
<proteinExistence type="predicted"/>
<dbReference type="RefSeq" id="WP_188255250.1">
    <property type="nucleotide sequence ID" value="NZ_JABVCF010000006.1"/>
</dbReference>
<evidence type="ECO:0000313" key="3">
    <source>
        <dbReference type="Proteomes" id="UP000680348"/>
    </source>
</evidence>
<feature type="region of interest" description="Disordered" evidence="1">
    <location>
        <begin position="44"/>
        <end position="64"/>
    </location>
</feature>
<keyword evidence="3" id="KW-1185">Reference proteome</keyword>
<accession>A0A942DYV6</accession>
<organism evidence="2 3">
    <name type="scientific">Pseudaminobacter soli</name>
    <name type="common">ex Zhang et al. 2022</name>
    <dbReference type="NCBI Taxonomy" id="2831468"/>
    <lineage>
        <taxon>Bacteria</taxon>
        <taxon>Pseudomonadati</taxon>
        <taxon>Pseudomonadota</taxon>
        <taxon>Alphaproteobacteria</taxon>
        <taxon>Hyphomicrobiales</taxon>
        <taxon>Phyllobacteriaceae</taxon>
        <taxon>Pseudaminobacter</taxon>
    </lineage>
</organism>
<sequence>MLERADEKRPKAKRRILLRGKLLRVDDTDPAVIARSLYKDSPHAKREARLAEAEKKVARDDWRK</sequence>
<gene>
    <name evidence="2" type="ORF">KEU06_13750</name>
</gene>
<name>A0A942DYV6_9HYPH</name>